<proteinExistence type="predicted"/>
<keyword evidence="1" id="KW-0472">Membrane</keyword>
<keyword evidence="1" id="KW-1133">Transmembrane helix</keyword>
<dbReference type="EMBL" id="JACHIG010000012">
    <property type="protein sequence ID" value="MBB5034967.1"/>
    <property type="molecule type" value="Genomic_DNA"/>
</dbReference>
<evidence type="ECO:0000313" key="2">
    <source>
        <dbReference type="EMBL" id="MBB5034967.1"/>
    </source>
</evidence>
<reference evidence="2 3" key="1">
    <citation type="submission" date="2020-08" db="EMBL/GenBank/DDBJ databases">
        <title>Genomic Encyclopedia of Type Strains, Phase IV (KMG-IV): sequencing the most valuable type-strain genomes for metagenomic binning, comparative biology and taxonomic classification.</title>
        <authorList>
            <person name="Goeker M."/>
        </authorList>
    </citation>
    <scope>NUCLEOTIDE SEQUENCE [LARGE SCALE GENOMIC DNA]</scope>
    <source>
        <strain evidence="2 3">DSM 12252</strain>
    </source>
</reference>
<name>A0A7W8DM88_9BACT</name>
<feature type="transmembrane region" description="Helical" evidence="1">
    <location>
        <begin position="36"/>
        <end position="56"/>
    </location>
</feature>
<evidence type="ECO:0000313" key="3">
    <source>
        <dbReference type="Proteomes" id="UP000590740"/>
    </source>
</evidence>
<organism evidence="2 3">
    <name type="scientific">Prosthecobacter vanneervenii</name>
    <dbReference type="NCBI Taxonomy" id="48466"/>
    <lineage>
        <taxon>Bacteria</taxon>
        <taxon>Pseudomonadati</taxon>
        <taxon>Verrucomicrobiota</taxon>
        <taxon>Verrucomicrobiia</taxon>
        <taxon>Verrucomicrobiales</taxon>
        <taxon>Verrucomicrobiaceae</taxon>
        <taxon>Prosthecobacter</taxon>
    </lineage>
</organism>
<feature type="transmembrane region" description="Helical" evidence="1">
    <location>
        <begin position="6"/>
        <end position="29"/>
    </location>
</feature>
<dbReference type="AlphaFoldDB" id="A0A7W8DM88"/>
<dbReference type="RefSeq" id="WP_184343280.1">
    <property type="nucleotide sequence ID" value="NZ_JACHIG010000012.1"/>
</dbReference>
<accession>A0A7W8DM88</accession>
<evidence type="ECO:0000256" key="1">
    <source>
        <dbReference type="SAM" id="Phobius"/>
    </source>
</evidence>
<protein>
    <submittedName>
        <fullName evidence="2">Uncharacterized protein</fullName>
    </submittedName>
</protein>
<keyword evidence="3" id="KW-1185">Reference proteome</keyword>
<gene>
    <name evidence="2" type="ORF">HNQ65_004575</name>
</gene>
<sequence>MSSSTHPVFVLAALGLVGAVIMLATVFRVHHRGLKLALVLFALAMLTPAGLVLMAMHPEWTDARIRTYKDFYEGLQLGMTRAEVMDVKARLYPADGPRTVPTIIAEDETSLSFFMHPEEETEPNCEGILLTFAEGKLKSKTYSPD</sequence>
<keyword evidence="1" id="KW-0812">Transmembrane</keyword>
<comment type="caution">
    <text evidence="2">The sequence shown here is derived from an EMBL/GenBank/DDBJ whole genome shotgun (WGS) entry which is preliminary data.</text>
</comment>
<dbReference type="Proteomes" id="UP000590740">
    <property type="component" value="Unassembled WGS sequence"/>
</dbReference>